<keyword evidence="2" id="KW-1185">Reference proteome</keyword>
<comment type="caution">
    <text evidence="1">The sequence shown here is derived from an EMBL/GenBank/DDBJ whole genome shotgun (WGS) entry which is preliminary data.</text>
</comment>
<dbReference type="Pfam" id="PF14223">
    <property type="entry name" value="Retrotran_gag_2"/>
    <property type="match status" value="1"/>
</dbReference>
<dbReference type="AlphaFoldDB" id="A0A6D2HIM3"/>
<reference evidence="1" key="1">
    <citation type="submission" date="2020-01" db="EMBL/GenBank/DDBJ databases">
        <authorList>
            <person name="Mishra B."/>
        </authorList>
    </citation>
    <scope>NUCLEOTIDE SEQUENCE [LARGE SCALE GENOMIC DNA]</scope>
</reference>
<sequence>MAGDLTIAETKPKEGGGPLSIMCPTLTATNYMVWAMRMKMTLKVHEVWDVVETGTHPLDVKKNNMAMALLFQSIPEMLVLQVGGLDTAHKIWEEIKVKHVGADRLKEARLQTLMAEFEQLKMKDTDKIDDFTGKLSEITSQSAALGKSIEEPKLVKKFLNSLPRSKFIHIVASLEQILDLNTTSLVDIVERLKAFEEHTQEIEVDLEG</sequence>
<evidence type="ECO:0000313" key="2">
    <source>
        <dbReference type="Proteomes" id="UP000467841"/>
    </source>
</evidence>
<dbReference type="EMBL" id="CACVBM020000111">
    <property type="protein sequence ID" value="CAA7014430.1"/>
    <property type="molecule type" value="Genomic_DNA"/>
</dbReference>
<proteinExistence type="predicted"/>
<gene>
    <name evidence="1" type="ORF">MERR_LOCUS1664</name>
</gene>
<dbReference type="Proteomes" id="UP000467841">
    <property type="component" value="Unassembled WGS sequence"/>
</dbReference>
<dbReference type="PANTHER" id="PTHR35317:SF44">
    <property type="entry name" value="RNA-DIRECTED DNA POLYMERASE"/>
    <property type="match status" value="1"/>
</dbReference>
<dbReference type="OrthoDB" id="1679989at2759"/>
<evidence type="ECO:0000313" key="1">
    <source>
        <dbReference type="EMBL" id="CAA7014430.1"/>
    </source>
</evidence>
<name>A0A6D2HIM3_9BRAS</name>
<accession>A0A6D2HIM3</accession>
<protein>
    <submittedName>
        <fullName evidence="1">Uncharacterized protein</fullName>
    </submittedName>
</protein>
<dbReference type="PANTHER" id="PTHR35317">
    <property type="entry name" value="OS04G0629600 PROTEIN"/>
    <property type="match status" value="1"/>
</dbReference>
<organism evidence="1 2">
    <name type="scientific">Microthlaspi erraticum</name>
    <dbReference type="NCBI Taxonomy" id="1685480"/>
    <lineage>
        <taxon>Eukaryota</taxon>
        <taxon>Viridiplantae</taxon>
        <taxon>Streptophyta</taxon>
        <taxon>Embryophyta</taxon>
        <taxon>Tracheophyta</taxon>
        <taxon>Spermatophyta</taxon>
        <taxon>Magnoliopsida</taxon>
        <taxon>eudicotyledons</taxon>
        <taxon>Gunneridae</taxon>
        <taxon>Pentapetalae</taxon>
        <taxon>rosids</taxon>
        <taxon>malvids</taxon>
        <taxon>Brassicales</taxon>
        <taxon>Brassicaceae</taxon>
        <taxon>Coluteocarpeae</taxon>
        <taxon>Microthlaspi</taxon>
    </lineage>
</organism>